<gene>
    <name evidence="2" type="ORF">Bpfe_011856</name>
</gene>
<reference evidence="2" key="1">
    <citation type="journal article" date="2023" name="PLoS Negl. Trop. Dis.">
        <title>A genome sequence for Biomphalaria pfeifferi, the major vector snail for the human-infecting parasite Schistosoma mansoni.</title>
        <authorList>
            <person name="Bu L."/>
            <person name="Lu L."/>
            <person name="Laidemitt M.R."/>
            <person name="Zhang S.M."/>
            <person name="Mutuku M."/>
            <person name="Mkoji G."/>
            <person name="Steinauer M."/>
            <person name="Loker E.S."/>
        </authorList>
    </citation>
    <scope>NUCLEOTIDE SEQUENCE</scope>
    <source>
        <strain evidence="2">KasaAsao</strain>
    </source>
</reference>
<feature type="compositionally biased region" description="Polar residues" evidence="1">
    <location>
        <begin position="84"/>
        <end position="101"/>
    </location>
</feature>
<reference evidence="2" key="2">
    <citation type="submission" date="2023-04" db="EMBL/GenBank/DDBJ databases">
        <authorList>
            <person name="Bu L."/>
            <person name="Lu L."/>
            <person name="Laidemitt M.R."/>
            <person name="Zhang S.M."/>
            <person name="Mutuku M."/>
            <person name="Mkoji G."/>
            <person name="Steinauer M."/>
            <person name="Loker E.S."/>
        </authorList>
    </citation>
    <scope>NUCLEOTIDE SEQUENCE</scope>
    <source>
        <strain evidence="2">KasaAsao</strain>
        <tissue evidence="2">Whole Snail</tissue>
    </source>
</reference>
<dbReference type="EMBL" id="JASAOG010000046">
    <property type="protein sequence ID" value="KAK0058891.1"/>
    <property type="molecule type" value="Genomic_DNA"/>
</dbReference>
<dbReference type="Proteomes" id="UP001233172">
    <property type="component" value="Unassembled WGS sequence"/>
</dbReference>
<comment type="caution">
    <text evidence="2">The sequence shown here is derived from an EMBL/GenBank/DDBJ whole genome shotgun (WGS) entry which is preliminary data.</text>
</comment>
<feature type="region of interest" description="Disordered" evidence="1">
    <location>
        <begin position="1"/>
        <end position="20"/>
    </location>
</feature>
<dbReference type="AlphaFoldDB" id="A0AAD8BQU8"/>
<name>A0AAD8BQU8_BIOPF</name>
<sequence length="101" mass="11375">MMVAKAKEENVTIAEQRKKNQDIHLEQIGEFNIQIVNEHHQYDRYGYTSDDETDDTSSSTDTTESISSSSDEPRKKAESDEAPPSSTNSLESQENGNCLMM</sequence>
<evidence type="ECO:0000256" key="1">
    <source>
        <dbReference type="SAM" id="MobiDB-lite"/>
    </source>
</evidence>
<protein>
    <submittedName>
        <fullName evidence="2">Uncharacterized protein</fullName>
    </submittedName>
</protein>
<evidence type="ECO:0000313" key="3">
    <source>
        <dbReference type="Proteomes" id="UP001233172"/>
    </source>
</evidence>
<feature type="compositionally biased region" description="Low complexity" evidence="1">
    <location>
        <begin position="56"/>
        <end position="70"/>
    </location>
</feature>
<evidence type="ECO:0000313" key="2">
    <source>
        <dbReference type="EMBL" id="KAK0058891.1"/>
    </source>
</evidence>
<organism evidence="2 3">
    <name type="scientific">Biomphalaria pfeifferi</name>
    <name type="common">Bloodfluke planorb</name>
    <name type="synonym">Freshwater snail</name>
    <dbReference type="NCBI Taxonomy" id="112525"/>
    <lineage>
        <taxon>Eukaryota</taxon>
        <taxon>Metazoa</taxon>
        <taxon>Spiralia</taxon>
        <taxon>Lophotrochozoa</taxon>
        <taxon>Mollusca</taxon>
        <taxon>Gastropoda</taxon>
        <taxon>Heterobranchia</taxon>
        <taxon>Euthyneura</taxon>
        <taxon>Panpulmonata</taxon>
        <taxon>Hygrophila</taxon>
        <taxon>Lymnaeoidea</taxon>
        <taxon>Planorbidae</taxon>
        <taxon>Biomphalaria</taxon>
    </lineage>
</organism>
<proteinExistence type="predicted"/>
<keyword evidence="3" id="KW-1185">Reference proteome</keyword>
<accession>A0AAD8BQU8</accession>
<feature type="region of interest" description="Disordered" evidence="1">
    <location>
        <begin position="44"/>
        <end position="101"/>
    </location>
</feature>